<dbReference type="AlphaFoldDB" id="A0A165H9E3"/>
<keyword evidence="3" id="KW-1185">Reference proteome</keyword>
<organism evidence="2 3">
    <name type="scientific">Calocera cornea HHB12733</name>
    <dbReference type="NCBI Taxonomy" id="1353952"/>
    <lineage>
        <taxon>Eukaryota</taxon>
        <taxon>Fungi</taxon>
        <taxon>Dikarya</taxon>
        <taxon>Basidiomycota</taxon>
        <taxon>Agaricomycotina</taxon>
        <taxon>Dacrymycetes</taxon>
        <taxon>Dacrymycetales</taxon>
        <taxon>Dacrymycetaceae</taxon>
        <taxon>Calocera</taxon>
    </lineage>
</organism>
<dbReference type="EMBL" id="KV423945">
    <property type="protein sequence ID" value="KZT59014.1"/>
    <property type="molecule type" value="Genomic_DNA"/>
</dbReference>
<feature type="compositionally biased region" description="Pro residues" evidence="1">
    <location>
        <begin position="73"/>
        <end position="100"/>
    </location>
</feature>
<evidence type="ECO:0000256" key="1">
    <source>
        <dbReference type="SAM" id="MobiDB-lite"/>
    </source>
</evidence>
<evidence type="ECO:0000313" key="3">
    <source>
        <dbReference type="Proteomes" id="UP000076842"/>
    </source>
</evidence>
<evidence type="ECO:0000313" key="2">
    <source>
        <dbReference type="EMBL" id="KZT59014.1"/>
    </source>
</evidence>
<name>A0A165H9E3_9BASI</name>
<feature type="non-terminal residue" evidence="2">
    <location>
        <position position="1"/>
    </location>
</feature>
<accession>A0A165H9E3</accession>
<dbReference type="InParanoid" id="A0A165H9E3"/>
<proteinExistence type="predicted"/>
<dbReference type="Proteomes" id="UP000076842">
    <property type="component" value="Unassembled WGS sequence"/>
</dbReference>
<feature type="region of interest" description="Disordered" evidence="1">
    <location>
        <begin position="60"/>
        <end position="114"/>
    </location>
</feature>
<sequence>RPLVDWWVCVSLCACARCPPFAPAIVIALIAVVSNRLLSGASQHILCTAQAIKAAAASDCPYPARSPHRHTTPPLPHPRPTCAPAPGPQPPRAPATPRPSPRQTSSSPRARRQS</sequence>
<reference evidence="2 3" key="1">
    <citation type="journal article" date="2016" name="Mol. Biol. Evol.">
        <title>Comparative Genomics of Early-Diverging Mushroom-Forming Fungi Provides Insights into the Origins of Lignocellulose Decay Capabilities.</title>
        <authorList>
            <person name="Nagy L.G."/>
            <person name="Riley R."/>
            <person name="Tritt A."/>
            <person name="Adam C."/>
            <person name="Daum C."/>
            <person name="Floudas D."/>
            <person name="Sun H."/>
            <person name="Yadav J.S."/>
            <person name="Pangilinan J."/>
            <person name="Larsson K.H."/>
            <person name="Matsuura K."/>
            <person name="Barry K."/>
            <person name="Labutti K."/>
            <person name="Kuo R."/>
            <person name="Ohm R.A."/>
            <person name="Bhattacharya S.S."/>
            <person name="Shirouzu T."/>
            <person name="Yoshinaga Y."/>
            <person name="Martin F.M."/>
            <person name="Grigoriev I.V."/>
            <person name="Hibbett D.S."/>
        </authorList>
    </citation>
    <scope>NUCLEOTIDE SEQUENCE [LARGE SCALE GENOMIC DNA]</scope>
    <source>
        <strain evidence="2 3">HHB12733</strain>
    </source>
</reference>
<protein>
    <submittedName>
        <fullName evidence="2">Uncharacterized protein</fullName>
    </submittedName>
</protein>
<gene>
    <name evidence="2" type="ORF">CALCODRAFT_467633</name>
</gene>